<dbReference type="AlphaFoldDB" id="A0A1G5WHT2"/>
<dbReference type="RefSeq" id="WP_149731973.1">
    <property type="nucleotide sequence ID" value="NZ_FMXB01000010.1"/>
</dbReference>
<keyword evidence="2" id="KW-1185">Reference proteome</keyword>
<reference evidence="1 2" key="1">
    <citation type="submission" date="2016-10" db="EMBL/GenBank/DDBJ databases">
        <authorList>
            <person name="Varghese N."/>
            <person name="Submissions S."/>
        </authorList>
    </citation>
    <scope>NUCLEOTIDE SEQUENCE [LARGE SCALE GENOMIC DNA]</scope>
    <source>
        <strain evidence="1 2">DSM 16643</strain>
    </source>
</reference>
<name>A0A1G5WHT2_9EURY</name>
<proteinExistence type="predicted"/>
<organism evidence="1 2">
    <name type="scientific">Methanobrevibacter millerae</name>
    <dbReference type="NCBI Taxonomy" id="230361"/>
    <lineage>
        <taxon>Archaea</taxon>
        <taxon>Methanobacteriati</taxon>
        <taxon>Methanobacteriota</taxon>
        <taxon>Methanomada group</taxon>
        <taxon>Methanobacteria</taxon>
        <taxon>Methanobacteriales</taxon>
        <taxon>Methanobacteriaceae</taxon>
        <taxon>Methanobrevibacter</taxon>
    </lineage>
</organism>
<evidence type="ECO:0000313" key="2">
    <source>
        <dbReference type="Proteomes" id="UP000323439"/>
    </source>
</evidence>
<accession>A0A1G5WHT2</accession>
<evidence type="ECO:0000313" key="1">
    <source>
        <dbReference type="EMBL" id="SDA57718.1"/>
    </source>
</evidence>
<dbReference type="EMBL" id="FMXB01000010">
    <property type="protein sequence ID" value="SDA57718.1"/>
    <property type="molecule type" value="Genomic_DNA"/>
</dbReference>
<sequence length="318" mass="37479">MREWQVGDPAGDGNDIGVPDLKYMRYLDDDEDDEDDVIDDFNGDMNRAMWKHKNEDYDDAFYSFKLALKDYARMNRRERSWARHRFDEYFVVDLCCWKVNQLDDDFDDALGIIKRFNMNIKVCADCNRAYPSDYDYCTECGKDLNQTPNKSPEELAEEIPSILRKYVLDDAKIAELTSRSLYLMKSNDSRIVEISGGFEELYFIFEKEHKYFKTIYRCIYAPYASGRIFDDVEVTHDHEKLHAAESFKKLVKDTEMKTGFTYRNSDGGYDIALDDNRYDFVFTDKIRVYVRFDTGDGGLAVYDLDVDNMKLSDEYDLY</sequence>
<evidence type="ECO:0008006" key="3">
    <source>
        <dbReference type="Google" id="ProtNLM"/>
    </source>
</evidence>
<dbReference type="Proteomes" id="UP000323439">
    <property type="component" value="Unassembled WGS sequence"/>
</dbReference>
<protein>
    <recommendedName>
        <fullName evidence="3">Zinc-ribbon domain-containing protein</fullName>
    </recommendedName>
</protein>
<gene>
    <name evidence="1" type="ORF">SAMN02910315_01434</name>
</gene>